<dbReference type="SUPFAM" id="SSF53067">
    <property type="entry name" value="Actin-like ATPase domain"/>
    <property type="match status" value="2"/>
</dbReference>
<dbReference type="EMBL" id="BAABGN010000012">
    <property type="protein sequence ID" value="GAA4427760.1"/>
    <property type="molecule type" value="Genomic_DNA"/>
</dbReference>
<evidence type="ECO:0000313" key="10">
    <source>
        <dbReference type="EMBL" id="GAA4427760.1"/>
    </source>
</evidence>
<keyword evidence="3" id="KW-0547">Nucleotide-binding</keyword>
<comment type="similarity">
    <text evidence="1">Belongs to the FGGY kinase family.</text>
</comment>
<dbReference type="InterPro" id="IPR043129">
    <property type="entry name" value="ATPase_NBD"/>
</dbReference>
<comment type="caution">
    <text evidence="10">The sequence shown here is derived from an EMBL/GenBank/DDBJ whole genome shotgun (WGS) entry which is preliminary data.</text>
</comment>
<keyword evidence="7" id="KW-0684">Rhamnose metabolism</keyword>
<evidence type="ECO:0000313" key="11">
    <source>
        <dbReference type="Proteomes" id="UP001500622"/>
    </source>
</evidence>
<sequence length="513" mass="53894">MSVPAEPRAAGGSGTDRGTYVAVDLGASSGRVVAGRLEGGRMVTEEVHRFPNGPVALREGDRTVLHWDVLALFNGIVTGLRHAARDRRVVSVGIDSWAVDYGLLDADGALLGNTVNYRDWRTDGVPDRVFAHLPAESLYARTGLQVQPFNTIFQLVSAAGSVQLGAARRLLLVPDLLGHWLTGAEVAEVTNASTTGLLDVAARTWATDVTDGLRESFGVDAGPLLPPLVEPGTVVGTIDKEHLPGSSDVPLVAVGSHDTASAVAAVPAESTDFAYISCGTWSLVGLELDEPVLTEASRTANFTNELGLDGTVRYLRNVMGLWLLQESMRTWEDSGGADEDLDLSALLAAAADVPALRCVIDVDDPVFLPPGDMPERIVAAARAAGEPVPQSKAEIVRCILDSLALGHRRSIRTAAELSGHDVSVVHVVGGGSQNELLCRLTADATGLPVVAGPTEGTALGNLLVQARALGDLDGGLPELRGVVVASVADELRRYEPPSSRLDWDAAEARLPTP</sequence>
<dbReference type="InterPro" id="IPR018485">
    <property type="entry name" value="FGGY_C"/>
</dbReference>
<evidence type="ECO:0000259" key="9">
    <source>
        <dbReference type="Pfam" id="PF02782"/>
    </source>
</evidence>
<dbReference type="CDD" id="cd07771">
    <property type="entry name" value="ASKHA_NBD_FGGY_RhaB-like"/>
    <property type="match status" value="1"/>
</dbReference>
<dbReference type="RefSeq" id="WP_345216904.1">
    <property type="nucleotide sequence ID" value="NZ_BAABGN010000012.1"/>
</dbReference>
<keyword evidence="5" id="KW-0067">ATP-binding</keyword>
<dbReference type="Proteomes" id="UP001500622">
    <property type="component" value="Unassembled WGS sequence"/>
</dbReference>
<keyword evidence="11" id="KW-1185">Reference proteome</keyword>
<evidence type="ECO:0000256" key="3">
    <source>
        <dbReference type="ARBA" id="ARBA00022741"/>
    </source>
</evidence>
<organism evidence="10 11">
    <name type="scientific">Georgenia halophila</name>
    <dbReference type="NCBI Taxonomy" id="620889"/>
    <lineage>
        <taxon>Bacteria</taxon>
        <taxon>Bacillati</taxon>
        <taxon>Actinomycetota</taxon>
        <taxon>Actinomycetes</taxon>
        <taxon>Micrococcales</taxon>
        <taxon>Bogoriellaceae</taxon>
        <taxon>Georgenia</taxon>
    </lineage>
</organism>
<evidence type="ECO:0000256" key="2">
    <source>
        <dbReference type="ARBA" id="ARBA00022679"/>
    </source>
</evidence>
<dbReference type="InterPro" id="IPR013449">
    <property type="entry name" value="Rhamnulokinase"/>
</dbReference>
<feature type="domain" description="Carbohydrate kinase FGGY C-terminal" evidence="9">
    <location>
        <begin position="274"/>
        <end position="468"/>
    </location>
</feature>
<keyword evidence="2" id="KW-0808">Transferase</keyword>
<evidence type="ECO:0000256" key="1">
    <source>
        <dbReference type="ARBA" id="ARBA00009156"/>
    </source>
</evidence>
<evidence type="ECO:0000259" key="8">
    <source>
        <dbReference type="Pfam" id="PF00370"/>
    </source>
</evidence>
<accession>A0ABP8LDQ4</accession>
<proteinExistence type="inferred from homology"/>
<dbReference type="Gene3D" id="3.30.420.40">
    <property type="match status" value="2"/>
</dbReference>
<dbReference type="Pfam" id="PF02782">
    <property type="entry name" value="FGGY_C"/>
    <property type="match status" value="1"/>
</dbReference>
<feature type="domain" description="Carbohydrate kinase FGGY N-terminal" evidence="8">
    <location>
        <begin position="20"/>
        <end position="263"/>
    </location>
</feature>
<keyword evidence="4" id="KW-0418">Kinase</keyword>
<evidence type="ECO:0000256" key="6">
    <source>
        <dbReference type="ARBA" id="ARBA00023157"/>
    </source>
</evidence>
<protein>
    <submittedName>
        <fullName evidence="10">Rhamnulokinase family protein</fullName>
    </submittedName>
</protein>
<dbReference type="PANTHER" id="PTHR10196">
    <property type="entry name" value="SUGAR KINASE"/>
    <property type="match status" value="1"/>
</dbReference>
<evidence type="ECO:0000256" key="4">
    <source>
        <dbReference type="ARBA" id="ARBA00022777"/>
    </source>
</evidence>
<gene>
    <name evidence="10" type="ORF">GCM10023169_28090</name>
</gene>
<keyword evidence="6" id="KW-1015">Disulfide bond</keyword>
<dbReference type="PANTHER" id="PTHR10196:SF93">
    <property type="entry name" value="L-RHAMNULOKINASE"/>
    <property type="match status" value="1"/>
</dbReference>
<dbReference type="InterPro" id="IPR018484">
    <property type="entry name" value="FGGY_N"/>
</dbReference>
<name>A0ABP8LDQ4_9MICO</name>
<reference evidence="11" key="1">
    <citation type="journal article" date="2019" name="Int. J. Syst. Evol. Microbiol.">
        <title>The Global Catalogue of Microorganisms (GCM) 10K type strain sequencing project: providing services to taxonomists for standard genome sequencing and annotation.</title>
        <authorList>
            <consortium name="The Broad Institute Genomics Platform"/>
            <consortium name="The Broad Institute Genome Sequencing Center for Infectious Disease"/>
            <person name="Wu L."/>
            <person name="Ma J."/>
        </authorList>
    </citation>
    <scope>NUCLEOTIDE SEQUENCE [LARGE SCALE GENOMIC DNA]</scope>
    <source>
        <strain evidence="11">JCM 17810</strain>
    </source>
</reference>
<evidence type="ECO:0000256" key="7">
    <source>
        <dbReference type="ARBA" id="ARBA00023308"/>
    </source>
</evidence>
<evidence type="ECO:0000256" key="5">
    <source>
        <dbReference type="ARBA" id="ARBA00022840"/>
    </source>
</evidence>
<dbReference type="Pfam" id="PF00370">
    <property type="entry name" value="FGGY_N"/>
    <property type="match status" value="1"/>
</dbReference>